<dbReference type="Proteomes" id="UP000828251">
    <property type="component" value="Unassembled WGS sequence"/>
</dbReference>
<proteinExistence type="predicted"/>
<evidence type="ECO:0000313" key="2">
    <source>
        <dbReference type="Proteomes" id="UP000828251"/>
    </source>
</evidence>
<sequence>MSLFLMGPTSCRISFRYCPNTWMKHYHLAHIEDDDVDATFDDIPVPELITPLASSSHAAPPFSKVNTHIEDDDVDAAFDDILVLEPVAPLASSSHAAQPFSKVNSAIFDAFVP</sequence>
<dbReference type="EMBL" id="JAIQCV010000013">
    <property type="protein sequence ID" value="KAH1031506.1"/>
    <property type="molecule type" value="Genomic_DNA"/>
</dbReference>
<keyword evidence="2" id="KW-1185">Reference proteome</keyword>
<gene>
    <name evidence="1" type="ORF">J1N35_043680</name>
</gene>
<name>A0A9D3ZFA8_9ROSI</name>
<accession>A0A9D3ZFA8</accession>
<comment type="caution">
    <text evidence="1">The sequence shown here is derived from an EMBL/GenBank/DDBJ whole genome shotgun (WGS) entry which is preliminary data.</text>
</comment>
<reference evidence="1 2" key="1">
    <citation type="journal article" date="2021" name="Plant Biotechnol. J.">
        <title>Multi-omics assisted identification of the key and species-specific regulatory components of drought-tolerant mechanisms in Gossypium stocksii.</title>
        <authorList>
            <person name="Yu D."/>
            <person name="Ke L."/>
            <person name="Zhang D."/>
            <person name="Wu Y."/>
            <person name="Sun Y."/>
            <person name="Mei J."/>
            <person name="Sun J."/>
            <person name="Sun Y."/>
        </authorList>
    </citation>
    <scope>NUCLEOTIDE SEQUENCE [LARGE SCALE GENOMIC DNA]</scope>
    <source>
        <strain evidence="2">cv. E1</strain>
        <tissue evidence="1">Leaf</tissue>
    </source>
</reference>
<evidence type="ECO:0000313" key="1">
    <source>
        <dbReference type="EMBL" id="KAH1031506.1"/>
    </source>
</evidence>
<protein>
    <submittedName>
        <fullName evidence="1">Uncharacterized protein</fullName>
    </submittedName>
</protein>
<organism evidence="1 2">
    <name type="scientific">Gossypium stocksii</name>
    <dbReference type="NCBI Taxonomy" id="47602"/>
    <lineage>
        <taxon>Eukaryota</taxon>
        <taxon>Viridiplantae</taxon>
        <taxon>Streptophyta</taxon>
        <taxon>Embryophyta</taxon>
        <taxon>Tracheophyta</taxon>
        <taxon>Spermatophyta</taxon>
        <taxon>Magnoliopsida</taxon>
        <taxon>eudicotyledons</taxon>
        <taxon>Gunneridae</taxon>
        <taxon>Pentapetalae</taxon>
        <taxon>rosids</taxon>
        <taxon>malvids</taxon>
        <taxon>Malvales</taxon>
        <taxon>Malvaceae</taxon>
        <taxon>Malvoideae</taxon>
        <taxon>Gossypium</taxon>
    </lineage>
</organism>
<dbReference type="AlphaFoldDB" id="A0A9D3ZFA8"/>